<evidence type="ECO:0000313" key="1">
    <source>
        <dbReference type="EMBL" id="OLY82792.1"/>
    </source>
</evidence>
<keyword evidence="2" id="KW-1185">Reference proteome</keyword>
<proteinExistence type="predicted"/>
<accession>A0A1R0H0Y1</accession>
<dbReference type="STRING" id="133383.A0A1R0H0Y1"/>
<gene>
    <name evidence="1" type="ORF">AYI68_g3071</name>
</gene>
<dbReference type="Proteomes" id="UP000187455">
    <property type="component" value="Unassembled WGS sequence"/>
</dbReference>
<name>A0A1R0H0Y1_9FUNG</name>
<dbReference type="EMBL" id="LSSL01001237">
    <property type="protein sequence ID" value="OLY82792.1"/>
    <property type="molecule type" value="Genomic_DNA"/>
</dbReference>
<protein>
    <submittedName>
        <fullName evidence="1">Uncharacterized protein</fullName>
    </submittedName>
</protein>
<organism evidence="1 2">
    <name type="scientific">Smittium mucronatum</name>
    <dbReference type="NCBI Taxonomy" id="133383"/>
    <lineage>
        <taxon>Eukaryota</taxon>
        <taxon>Fungi</taxon>
        <taxon>Fungi incertae sedis</taxon>
        <taxon>Zoopagomycota</taxon>
        <taxon>Kickxellomycotina</taxon>
        <taxon>Harpellomycetes</taxon>
        <taxon>Harpellales</taxon>
        <taxon>Legeriomycetaceae</taxon>
        <taxon>Smittium</taxon>
    </lineage>
</organism>
<sequence>MELRNNKRYRAVQYEVGDLILLKHQSKDGLNITLWLSSVYTGQYIMAKKIGRFSYLLKRTDEDWYTHKLTAQVSKLKPYNSRADEETSLIGEMDNVTIG</sequence>
<comment type="caution">
    <text evidence="1">The sequence shown here is derived from an EMBL/GenBank/DDBJ whole genome shotgun (WGS) entry which is preliminary data.</text>
</comment>
<dbReference type="OrthoDB" id="2264453at2759"/>
<dbReference type="AlphaFoldDB" id="A0A1R0H0Y1"/>
<evidence type="ECO:0000313" key="2">
    <source>
        <dbReference type="Proteomes" id="UP000187455"/>
    </source>
</evidence>
<reference evidence="1 2" key="1">
    <citation type="journal article" date="2016" name="Mol. Biol. Evol.">
        <title>Genome-Wide Survey of Gut Fungi (Harpellales) Reveals the First Horizontally Transferred Ubiquitin Gene from a Mosquito Host.</title>
        <authorList>
            <person name="Wang Y."/>
            <person name="White M.M."/>
            <person name="Kvist S."/>
            <person name="Moncalvo J.M."/>
        </authorList>
    </citation>
    <scope>NUCLEOTIDE SEQUENCE [LARGE SCALE GENOMIC DNA]</scope>
    <source>
        <strain evidence="1 2">ALG-7-W6</strain>
    </source>
</reference>